<evidence type="ECO:0000313" key="2">
    <source>
        <dbReference type="EMBL" id="WTW73502.1"/>
    </source>
</evidence>
<feature type="region of interest" description="Disordered" evidence="1">
    <location>
        <begin position="1"/>
        <end position="87"/>
    </location>
</feature>
<sequence>MTYDTERTPRIPAEPPIAAEQSPVTADRAAERPRITTEQSPADPGGAAAERPAVSTPAGEPAGPAGGPAGEPASAANRPLFREGDQEKLALRLQQAVTEFVENPTRAVEEAEGAFDAAVDNLAHALKERRREMDVQQQGGESGTRTEELRIVLQQYRDLTERLLKV</sequence>
<gene>
    <name evidence="2" type="ORF">OG398_37335</name>
</gene>
<proteinExistence type="predicted"/>
<protein>
    <submittedName>
        <fullName evidence="2">Uncharacterized protein</fullName>
    </submittedName>
</protein>
<name>A0AAU2W1L1_9ACTN</name>
<dbReference type="EMBL" id="CP108313">
    <property type="protein sequence ID" value="WTW73502.1"/>
    <property type="molecule type" value="Genomic_DNA"/>
</dbReference>
<accession>A0AAU2W1L1</accession>
<evidence type="ECO:0000256" key="1">
    <source>
        <dbReference type="SAM" id="MobiDB-lite"/>
    </source>
</evidence>
<reference evidence="2" key="1">
    <citation type="submission" date="2022-10" db="EMBL/GenBank/DDBJ databases">
        <title>The complete genomes of actinobacterial strains from the NBC collection.</title>
        <authorList>
            <person name="Joergensen T.S."/>
            <person name="Alvarez Arevalo M."/>
            <person name="Sterndorff E.B."/>
            <person name="Faurdal D."/>
            <person name="Vuksanovic O."/>
            <person name="Mourched A.-S."/>
            <person name="Charusanti P."/>
            <person name="Shaw S."/>
            <person name="Blin K."/>
            <person name="Weber T."/>
        </authorList>
    </citation>
    <scope>NUCLEOTIDE SEQUENCE</scope>
    <source>
        <strain evidence="2">NBC_00008</strain>
    </source>
</reference>
<organism evidence="2">
    <name type="scientific">Streptomyces sp. NBC_00008</name>
    <dbReference type="NCBI Taxonomy" id="2903610"/>
    <lineage>
        <taxon>Bacteria</taxon>
        <taxon>Bacillati</taxon>
        <taxon>Actinomycetota</taxon>
        <taxon>Actinomycetes</taxon>
        <taxon>Kitasatosporales</taxon>
        <taxon>Streptomycetaceae</taxon>
        <taxon>Streptomyces</taxon>
    </lineage>
</organism>
<dbReference type="AlphaFoldDB" id="A0AAU2W1L1"/>